<dbReference type="CDD" id="cd16325">
    <property type="entry name" value="LolA"/>
    <property type="match status" value="1"/>
</dbReference>
<protein>
    <submittedName>
        <fullName evidence="2">Outer membrane lipoprotein carrier protein LolA</fullName>
    </submittedName>
</protein>
<dbReference type="AlphaFoldDB" id="A0A6M1T4P6"/>
<sequence length="215" mass="24201">MNLTNLKVDFSLLIGAALLVLTVALLNPVAAQQSAFDKLKQRFDNGEIFHAEFQHQYIDSYTQDTVSNKGSIWVGEDKYKVRTQNQSVVVDGETSMVFDDSRNRVILSKYEPAEDDFAPSRILNGADSTYAIESQERQDGKVFINLVSEDPFSVFQAVEITLNTDLMPLRIFAKDQADNLITTSFKEGKFIAPEQGMFNLDYPEGAEIVDMRNQP</sequence>
<keyword evidence="2" id="KW-0449">Lipoprotein</keyword>
<dbReference type="PANTHER" id="PTHR35869">
    <property type="entry name" value="OUTER-MEMBRANE LIPOPROTEIN CARRIER PROTEIN"/>
    <property type="match status" value="1"/>
</dbReference>
<reference evidence="2 3" key="1">
    <citation type="submission" date="2020-02" db="EMBL/GenBank/DDBJ databases">
        <title>Balneolaceae bacterium YR4-1, complete genome.</title>
        <authorList>
            <person name="Li Y."/>
            <person name="Wu S."/>
        </authorList>
    </citation>
    <scope>NUCLEOTIDE SEQUENCE [LARGE SCALE GENOMIC DNA]</scope>
    <source>
        <strain evidence="2 3">YR4-1</strain>
    </source>
</reference>
<proteinExistence type="predicted"/>
<evidence type="ECO:0000313" key="2">
    <source>
        <dbReference type="EMBL" id="NGP77757.1"/>
    </source>
</evidence>
<dbReference type="RefSeq" id="WP_165143424.1">
    <property type="nucleotide sequence ID" value="NZ_JAALLT010000004.1"/>
</dbReference>
<keyword evidence="3" id="KW-1185">Reference proteome</keyword>
<dbReference type="PANTHER" id="PTHR35869:SF1">
    <property type="entry name" value="OUTER-MEMBRANE LIPOPROTEIN CARRIER PROTEIN"/>
    <property type="match status" value="1"/>
</dbReference>
<evidence type="ECO:0000313" key="3">
    <source>
        <dbReference type="Proteomes" id="UP000473278"/>
    </source>
</evidence>
<dbReference type="SUPFAM" id="SSF89392">
    <property type="entry name" value="Prokaryotic lipoproteins and lipoprotein localization factors"/>
    <property type="match status" value="1"/>
</dbReference>
<dbReference type="InterPro" id="IPR004564">
    <property type="entry name" value="OM_lipoprot_carrier_LolA-like"/>
</dbReference>
<name>A0A6M1T4P6_9BACT</name>
<gene>
    <name evidence="2" type="ORF">G3570_14005</name>
</gene>
<dbReference type="Gene3D" id="2.50.20.10">
    <property type="entry name" value="Lipoprotein localisation LolA/LolB/LppX"/>
    <property type="match status" value="1"/>
</dbReference>
<dbReference type="InterPro" id="IPR029046">
    <property type="entry name" value="LolA/LolB/LppX"/>
</dbReference>
<dbReference type="EMBL" id="JAALLT010000004">
    <property type="protein sequence ID" value="NGP77757.1"/>
    <property type="molecule type" value="Genomic_DNA"/>
</dbReference>
<dbReference type="Proteomes" id="UP000473278">
    <property type="component" value="Unassembled WGS sequence"/>
</dbReference>
<comment type="caution">
    <text evidence="2">The sequence shown here is derived from an EMBL/GenBank/DDBJ whole genome shotgun (WGS) entry which is preliminary data.</text>
</comment>
<evidence type="ECO:0000256" key="1">
    <source>
        <dbReference type="ARBA" id="ARBA00022729"/>
    </source>
</evidence>
<organism evidence="2 3">
    <name type="scientific">Halalkalibaculum roseum</name>
    <dbReference type="NCBI Taxonomy" id="2709311"/>
    <lineage>
        <taxon>Bacteria</taxon>
        <taxon>Pseudomonadati</taxon>
        <taxon>Balneolota</taxon>
        <taxon>Balneolia</taxon>
        <taxon>Balneolales</taxon>
        <taxon>Balneolaceae</taxon>
        <taxon>Halalkalibaculum</taxon>
    </lineage>
</organism>
<accession>A0A6M1T4P6</accession>
<keyword evidence="1" id="KW-0732">Signal</keyword>